<dbReference type="PROSITE" id="PS00028">
    <property type="entry name" value="ZINC_FINGER_C2H2_1"/>
    <property type="match status" value="1"/>
</dbReference>
<feature type="region of interest" description="Disordered" evidence="1">
    <location>
        <begin position="235"/>
        <end position="313"/>
    </location>
</feature>
<dbReference type="PANTHER" id="PTHR46786:SF1">
    <property type="entry name" value="ZINC FINGER MATRIN-TYPE PROTEIN 3"/>
    <property type="match status" value="1"/>
</dbReference>
<feature type="compositionally biased region" description="Polar residues" evidence="1">
    <location>
        <begin position="254"/>
        <end position="263"/>
    </location>
</feature>
<dbReference type="SMART" id="SM00451">
    <property type="entry name" value="ZnF_U1"/>
    <property type="match status" value="4"/>
</dbReference>
<dbReference type="GO" id="GO:0003676">
    <property type="term" value="F:nucleic acid binding"/>
    <property type="evidence" value="ECO:0007669"/>
    <property type="project" value="InterPro"/>
</dbReference>
<sequence length="430" mass="47233">MSSAKIIENPEIPGLECFLTPPPPPPPPVATTESNSVPVANEQQPISIDATTTNETAVNATTTVQTPFPVPTPYVMHPIPSQTPGQPTPWWIPTDADTTDLYARWYDTTYKPVATVASSTAQNKAKNKYYKRKNEFIDPAQDAEKVASAQRELSTLMKPLKCDLCNAVMNSTLQAKLHYDGKPHQKKVSMFLNQSVKRQKTEDGQVTSTTTDWQNYCDICKTWFTSQTDATQHYAGKKHIRAANGGRRARPSKKSQNQNQYQLDPSGRFGIGLAFQPEVQSPPAQQPTVPEGASPAAAPAPGKPPGSIYTPPPYPTPLRCDLCGVSANRQDQLETHKRGARHLRMLRLNGLPVPELANESEATPATPGPIDYSIYRTPSGQYYCAPCNLSLNSESTFAQHVESKKHKNQSNPKSPSNAVVVSKKARFKKK</sequence>
<dbReference type="PANTHER" id="PTHR46786">
    <property type="entry name" value="ZINC FINGER MATRIN-TYPE PROTEIN 3"/>
    <property type="match status" value="1"/>
</dbReference>
<organism evidence="3 4">
    <name type="scientific">Ceratina calcarata</name>
    <dbReference type="NCBI Taxonomy" id="156304"/>
    <lineage>
        <taxon>Eukaryota</taxon>
        <taxon>Metazoa</taxon>
        <taxon>Ecdysozoa</taxon>
        <taxon>Arthropoda</taxon>
        <taxon>Hexapoda</taxon>
        <taxon>Insecta</taxon>
        <taxon>Pterygota</taxon>
        <taxon>Neoptera</taxon>
        <taxon>Endopterygota</taxon>
        <taxon>Hymenoptera</taxon>
        <taxon>Apocrita</taxon>
        <taxon>Aculeata</taxon>
        <taxon>Apoidea</taxon>
        <taxon>Anthophila</taxon>
        <taxon>Apidae</taxon>
        <taxon>Ceratina</taxon>
        <taxon>Zadontomerus</taxon>
    </lineage>
</organism>
<dbReference type="GO" id="GO:0008270">
    <property type="term" value="F:zinc ion binding"/>
    <property type="evidence" value="ECO:0007669"/>
    <property type="project" value="InterPro"/>
</dbReference>
<reference evidence="4" key="1">
    <citation type="submission" date="2025-08" db="UniProtKB">
        <authorList>
            <consortium name="RefSeq"/>
        </authorList>
    </citation>
    <scope>IDENTIFICATION</scope>
    <source>
        <tissue evidence="4">Whole body</tissue>
    </source>
</reference>
<dbReference type="KEGG" id="ccal:108627653"/>
<dbReference type="Gene3D" id="3.30.160.60">
    <property type="entry name" value="Classic Zinc Finger"/>
    <property type="match status" value="4"/>
</dbReference>
<protein>
    <submittedName>
        <fullName evidence="4">Zinc finger protein 346-like</fullName>
    </submittedName>
</protein>
<evidence type="ECO:0000313" key="3">
    <source>
        <dbReference type="Proteomes" id="UP000694925"/>
    </source>
</evidence>
<dbReference type="GeneID" id="108627653"/>
<dbReference type="Proteomes" id="UP000694925">
    <property type="component" value="Unplaced"/>
</dbReference>
<dbReference type="RefSeq" id="XP_017884478.1">
    <property type="nucleotide sequence ID" value="XM_018028989.2"/>
</dbReference>
<dbReference type="InterPro" id="IPR013087">
    <property type="entry name" value="Znf_C2H2_type"/>
</dbReference>
<dbReference type="SUPFAM" id="SSF57667">
    <property type="entry name" value="beta-beta-alpha zinc fingers"/>
    <property type="match status" value="4"/>
</dbReference>
<evidence type="ECO:0000259" key="2">
    <source>
        <dbReference type="PROSITE" id="PS00028"/>
    </source>
</evidence>
<dbReference type="SMART" id="SM00355">
    <property type="entry name" value="ZnF_C2H2"/>
    <property type="match status" value="4"/>
</dbReference>
<feature type="domain" description="C2H2-type" evidence="2">
    <location>
        <begin position="384"/>
        <end position="406"/>
    </location>
</feature>
<proteinExistence type="predicted"/>
<evidence type="ECO:0000256" key="1">
    <source>
        <dbReference type="SAM" id="MobiDB-lite"/>
    </source>
</evidence>
<gene>
    <name evidence="4" type="primary">LOC108627653</name>
</gene>
<dbReference type="InterPro" id="IPR003604">
    <property type="entry name" value="Matrin/U1-like-C_Znf_C2H2"/>
</dbReference>
<feature type="region of interest" description="Disordered" evidence="1">
    <location>
        <begin position="399"/>
        <end position="430"/>
    </location>
</feature>
<dbReference type="AlphaFoldDB" id="A0AAJ7N9N1"/>
<name>A0AAJ7N9N1_9HYME</name>
<dbReference type="InterPro" id="IPR052644">
    <property type="entry name" value="ZMAT3"/>
</dbReference>
<dbReference type="Pfam" id="PF12874">
    <property type="entry name" value="zf-met"/>
    <property type="match status" value="4"/>
</dbReference>
<feature type="compositionally biased region" description="Polar residues" evidence="1">
    <location>
        <begin position="278"/>
        <end position="288"/>
    </location>
</feature>
<feature type="compositionally biased region" description="Basic residues" evidence="1">
    <location>
        <begin position="235"/>
        <end position="253"/>
    </location>
</feature>
<feature type="region of interest" description="Disordered" evidence="1">
    <location>
        <begin position="1"/>
        <end position="36"/>
    </location>
</feature>
<feature type="compositionally biased region" description="Low complexity" evidence="1">
    <location>
        <begin position="292"/>
        <end position="309"/>
    </location>
</feature>
<evidence type="ECO:0000313" key="4">
    <source>
        <dbReference type="RefSeq" id="XP_017884478.1"/>
    </source>
</evidence>
<feature type="compositionally biased region" description="Polar residues" evidence="1">
    <location>
        <begin position="409"/>
        <end position="419"/>
    </location>
</feature>
<keyword evidence="3" id="KW-1185">Reference proteome</keyword>
<dbReference type="InterPro" id="IPR036236">
    <property type="entry name" value="Znf_C2H2_sf"/>
</dbReference>
<feature type="compositionally biased region" description="Pro residues" evidence="1">
    <location>
        <begin position="20"/>
        <end position="29"/>
    </location>
</feature>
<accession>A0AAJ7N9N1</accession>